<dbReference type="EMBL" id="KQ474092">
    <property type="protein sequence ID" value="KPV71644.1"/>
    <property type="molecule type" value="Genomic_DNA"/>
</dbReference>
<keyword evidence="3 9" id="KW-0679">Respiratory chain</keyword>
<evidence type="ECO:0000313" key="10">
    <source>
        <dbReference type="EMBL" id="KPV71644.1"/>
    </source>
</evidence>
<dbReference type="PANTHER" id="PTHR12219:SF8">
    <property type="entry name" value="NADH DEHYDROGENASE [UBIQUINONE] IRON-SULFUR PROTEIN 4, MITOCHONDRIAL"/>
    <property type="match status" value="1"/>
</dbReference>
<evidence type="ECO:0000256" key="5">
    <source>
        <dbReference type="ARBA" id="ARBA00022946"/>
    </source>
</evidence>
<evidence type="ECO:0000256" key="1">
    <source>
        <dbReference type="ARBA" id="ARBA00005882"/>
    </source>
</evidence>
<evidence type="ECO:0000256" key="6">
    <source>
        <dbReference type="ARBA" id="ARBA00022982"/>
    </source>
</evidence>
<dbReference type="OMA" id="GTIMKFD"/>
<keyword evidence="8 9" id="KW-0472">Membrane</keyword>
<dbReference type="GO" id="GO:0005743">
    <property type="term" value="C:mitochondrial inner membrane"/>
    <property type="evidence" value="ECO:0007669"/>
    <property type="project" value="UniProtKB-SubCell"/>
</dbReference>
<name>A0A0P9EE40_RHOGW</name>
<dbReference type="InterPro" id="IPR006885">
    <property type="entry name" value="NADH_UbQ_FeS_4_mit-like"/>
</dbReference>
<protein>
    <recommendedName>
        <fullName evidence="9">NADH dehydrogenase [ubiquinone] iron-sulfur protein 4, mitochondrial</fullName>
    </recommendedName>
</protein>
<dbReference type="Proteomes" id="UP000053890">
    <property type="component" value="Unassembled WGS sequence"/>
</dbReference>
<keyword evidence="7 9" id="KW-0496">Mitochondrion</keyword>
<reference evidence="10 11" key="1">
    <citation type="journal article" date="2015" name="Front. Microbiol.">
        <title>Genome sequence of the plant growth promoting endophytic yeast Rhodotorula graminis WP1.</title>
        <authorList>
            <person name="Firrincieli A."/>
            <person name="Otillar R."/>
            <person name="Salamov A."/>
            <person name="Schmutz J."/>
            <person name="Khan Z."/>
            <person name="Redman R.S."/>
            <person name="Fleck N.D."/>
            <person name="Lindquist E."/>
            <person name="Grigoriev I.V."/>
            <person name="Doty S.L."/>
        </authorList>
    </citation>
    <scope>NUCLEOTIDE SEQUENCE [LARGE SCALE GENOMIC DNA]</scope>
    <source>
        <strain evidence="10 11">WP1</strain>
    </source>
</reference>
<accession>A0A0P9EE40</accession>
<comment type="similarity">
    <text evidence="1 9">Belongs to the complex I NDUFS4 subunit family.</text>
</comment>
<dbReference type="AlphaFoldDB" id="A0A0P9EE40"/>
<dbReference type="PANTHER" id="PTHR12219">
    <property type="entry name" value="NADH-UBIQUINONE OXIDOREDUCTASE"/>
    <property type="match status" value="1"/>
</dbReference>
<keyword evidence="2 9" id="KW-0813">Transport</keyword>
<dbReference type="InterPro" id="IPR038532">
    <property type="entry name" value="NDUFS4-like_sf"/>
</dbReference>
<dbReference type="FunFam" id="3.30.160.190:FF:000001">
    <property type="entry name" value="NADH-ubiquinone oxidoreductase 21 kDa subunit mitochondrial"/>
    <property type="match status" value="1"/>
</dbReference>
<evidence type="ECO:0000256" key="4">
    <source>
        <dbReference type="ARBA" id="ARBA00022792"/>
    </source>
</evidence>
<proteinExistence type="inferred from homology"/>
<sequence>MLSVRLPAVRATARTFATSARAGTNIPVRAVEAEGRAQVPAERPQGAITQAGVVSGAPDEMHRRPVRIYRPAPPSTSSAKTTSHHWRIDWDILQGAGRWENPLMGWASSGDYVQGTHLKFNTEEDAVHFAEKQGWEYYVQRPNVQKFVPKSYANNYDYTSKPLRIHHT</sequence>
<keyword evidence="6 9" id="KW-0249">Electron transport</keyword>
<evidence type="ECO:0000313" key="11">
    <source>
        <dbReference type="Proteomes" id="UP000053890"/>
    </source>
</evidence>
<evidence type="ECO:0000256" key="9">
    <source>
        <dbReference type="RuleBase" id="RU367010"/>
    </source>
</evidence>
<keyword evidence="5 9" id="KW-0809">Transit peptide</keyword>
<keyword evidence="11" id="KW-1185">Reference proteome</keyword>
<comment type="function">
    <text evidence="9">Accessory subunit of the mitochondrial membrane respiratory chain NADH dehydrogenase (Complex I), that is believed not to be involved in catalysis. Complex I functions in the transfer of electrons from NADH to the respiratory chain. The immediate electron acceptor for the enzyme is believed to be ubiquinone.</text>
</comment>
<dbReference type="OrthoDB" id="3089at2759"/>
<dbReference type="GO" id="GO:0022900">
    <property type="term" value="P:electron transport chain"/>
    <property type="evidence" value="ECO:0007669"/>
    <property type="project" value="InterPro"/>
</dbReference>
<feature type="non-terminal residue" evidence="10">
    <location>
        <position position="168"/>
    </location>
</feature>
<dbReference type="STRING" id="578459.A0A0P9EE40"/>
<evidence type="ECO:0000256" key="3">
    <source>
        <dbReference type="ARBA" id="ARBA00022660"/>
    </source>
</evidence>
<dbReference type="RefSeq" id="XP_018267693.1">
    <property type="nucleotide sequence ID" value="XM_018412475.1"/>
</dbReference>
<organism evidence="10 11">
    <name type="scientific">Rhodotorula graminis (strain WP1)</name>
    <dbReference type="NCBI Taxonomy" id="578459"/>
    <lineage>
        <taxon>Eukaryota</taxon>
        <taxon>Fungi</taxon>
        <taxon>Dikarya</taxon>
        <taxon>Basidiomycota</taxon>
        <taxon>Pucciniomycotina</taxon>
        <taxon>Microbotryomycetes</taxon>
        <taxon>Sporidiobolales</taxon>
        <taxon>Sporidiobolaceae</taxon>
        <taxon>Rhodotorula</taxon>
    </lineage>
</organism>
<evidence type="ECO:0000256" key="8">
    <source>
        <dbReference type="ARBA" id="ARBA00023136"/>
    </source>
</evidence>
<gene>
    <name evidence="10" type="ORF">RHOBADRAFT_19197</name>
</gene>
<dbReference type="GeneID" id="28972924"/>
<evidence type="ECO:0000256" key="7">
    <source>
        <dbReference type="ARBA" id="ARBA00023128"/>
    </source>
</evidence>
<dbReference type="Pfam" id="PF04800">
    <property type="entry name" value="NDUS4"/>
    <property type="match status" value="1"/>
</dbReference>
<comment type="subcellular location">
    <subcellularLocation>
        <location evidence="9">Mitochondrion inner membrane</location>
        <topology evidence="9">Peripheral membrane protein</topology>
        <orientation evidence="9">Matrix side</orientation>
    </subcellularLocation>
</comment>
<dbReference type="Gene3D" id="3.30.160.190">
    <property type="entry name" value="atu1810 like domain"/>
    <property type="match status" value="1"/>
</dbReference>
<keyword evidence="4 9" id="KW-0999">Mitochondrion inner membrane</keyword>
<evidence type="ECO:0000256" key="2">
    <source>
        <dbReference type="ARBA" id="ARBA00022448"/>
    </source>
</evidence>